<keyword evidence="2" id="KW-1185">Reference proteome</keyword>
<organism evidence="1 2">
    <name type="scientific">Solanum commersonii</name>
    <name type="common">Commerson's wild potato</name>
    <name type="synonym">Commerson's nightshade</name>
    <dbReference type="NCBI Taxonomy" id="4109"/>
    <lineage>
        <taxon>Eukaryota</taxon>
        <taxon>Viridiplantae</taxon>
        <taxon>Streptophyta</taxon>
        <taxon>Embryophyta</taxon>
        <taxon>Tracheophyta</taxon>
        <taxon>Spermatophyta</taxon>
        <taxon>Magnoliopsida</taxon>
        <taxon>eudicotyledons</taxon>
        <taxon>Gunneridae</taxon>
        <taxon>Pentapetalae</taxon>
        <taxon>asterids</taxon>
        <taxon>lamiids</taxon>
        <taxon>Solanales</taxon>
        <taxon>Solanaceae</taxon>
        <taxon>Solanoideae</taxon>
        <taxon>Solaneae</taxon>
        <taxon>Solanum</taxon>
    </lineage>
</organism>
<evidence type="ECO:0000313" key="1">
    <source>
        <dbReference type="EMBL" id="KAG5585066.1"/>
    </source>
</evidence>
<protein>
    <submittedName>
        <fullName evidence="1">Uncharacterized protein</fullName>
    </submittedName>
</protein>
<dbReference type="EMBL" id="JACXVP010000009">
    <property type="protein sequence ID" value="KAG5585066.1"/>
    <property type="molecule type" value="Genomic_DNA"/>
</dbReference>
<name>A0A9J5XBB2_SOLCO</name>
<accession>A0A9J5XBB2</accession>
<reference evidence="1 2" key="1">
    <citation type="submission" date="2020-09" db="EMBL/GenBank/DDBJ databases">
        <title>De no assembly of potato wild relative species, Solanum commersonii.</title>
        <authorList>
            <person name="Cho K."/>
        </authorList>
    </citation>
    <scope>NUCLEOTIDE SEQUENCE [LARGE SCALE GENOMIC DNA]</scope>
    <source>
        <strain evidence="1">LZ3.2</strain>
        <tissue evidence="1">Leaf</tissue>
    </source>
</reference>
<gene>
    <name evidence="1" type="ORF">H5410_045500</name>
</gene>
<comment type="caution">
    <text evidence="1">The sequence shown here is derived from an EMBL/GenBank/DDBJ whole genome shotgun (WGS) entry which is preliminary data.</text>
</comment>
<sequence>MLLINKIVVRIASQHHGEQSECKSNTNARKVFGESSDWHKDAHYLGTSSKHIEIFIPPNDLVSSVSKVNSCGGDVKNEDKNDEEEIVSIRNKPIELVIANADKHSFWINFIVSTPCNLSIFYIHKALDDRWNQLFAYLFGLALRWEVMPSIPSTFNHANLMSKVTNDGRDMLAS</sequence>
<dbReference type="Proteomes" id="UP000824120">
    <property type="component" value="Chromosome 9"/>
</dbReference>
<proteinExistence type="predicted"/>
<dbReference type="AlphaFoldDB" id="A0A9J5XBB2"/>
<evidence type="ECO:0000313" key="2">
    <source>
        <dbReference type="Proteomes" id="UP000824120"/>
    </source>
</evidence>